<dbReference type="SUPFAM" id="SSF56219">
    <property type="entry name" value="DNase I-like"/>
    <property type="match status" value="1"/>
</dbReference>
<dbReference type="PANTHER" id="PTHR33710:SF71">
    <property type="entry name" value="ENDONUCLEASE_EXONUCLEASE_PHOSPHATASE DOMAIN-CONTAINING PROTEIN"/>
    <property type="match status" value="1"/>
</dbReference>
<keyword evidence="4" id="KW-1185">Reference proteome</keyword>
<sequence length="554" mass="63527">MFGHSEDACRKKTRGRQEWRRKEVEPATNTTPPLETTPAPSQDKDGFILVHKRTALTALFAKPSDQLIHCQATQLATTISFHVTFVYGMNKEQQRLSLWTDLMDIARTMSSAWCVIGDFNAVLYKHDRIGGDEVTTHDTSELSTLLEHNELHELRSMGAYYSWTNKQVWSRIDRAFINDHWCGSFDYTHSIYMANGLSDHAPILLQFPNAPKPQIRFSYCDMWSTHPAFRDIMASKLGLFVMILKSFSLGNLASLSMRIMNSSFLCNFKCEFNSTSTRLGRLSVSFLRNSNLYCDISTEIISVILENSNNLPDCILPRFKRSYNNIQGTFSSFRRKSKPKNDISLLIPPVEWLKYGDDYTKLFFAKTKQRKLVSYIYSLQNSQSHYEEGFERVGHIMFQFYKILLGSQPGPRNQHLFSYDTALDRLFLEQGSQGYKAIPLDETENCFGIKLNQIFNYIARAVSKPSTIDRYTSLDQEDVKKERGKAVADLLCDACECHPVEASVCWVQLGYQKRQAAASSGIVYDFGDDRTENTDANRAVNYRLHAGDVNTKWY</sequence>
<dbReference type="OrthoDB" id="1112026at2759"/>
<accession>A0A9Q1JTM8</accession>
<evidence type="ECO:0000259" key="2">
    <source>
        <dbReference type="Pfam" id="PF03372"/>
    </source>
</evidence>
<dbReference type="InterPro" id="IPR036691">
    <property type="entry name" value="Endo/exonu/phosph_ase_sf"/>
</dbReference>
<organism evidence="3 4">
    <name type="scientific">Carnegiea gigantea</name>
    <dbReference type="NCBI Taxonomy" id="171969"/>
    <lineage>
        <taxon>Eukaryota</taxon>
        <taxon>Viridiplantae</taxon>
        <taxon>Streptophyta</taxon>
        <taxon>Embryophyta</taxon>
        <taxon>Tracheophyta</taxon>
        <taxon>Spermatophyta</taxon>
        <taxon>Magnoliopsida</taxon>
        <taxon>eudicotyledons</taxon>
        <taxon>Gunneridae</taxon>
        <taxon>Pentapetalae</taxon>
        <taxon>Caryophyllales</taxon>
        <taxon>Cactineae</taxon>
        <taxon>Cactaceae</taxon>
        <taxon>Cactoideae</taxon>
        <taxon>Echinocereeae</taxon>
        <taxon>Carnegiea</taxon>
    </lineage>
</organism>
<name>A0A9Q1JTM8_9CARY</name>
<evidence type="ECO:0000313" key="4">
    <source>
        <dbReference type="Proteomes" id="UP001153076"/>
    </source>
</evidence>
<dbReference type="Proteomes" id="UP001153076">
    <property type="component" value="Unassembled WGS sequence"/>
</dbReference>
<dbReference type="InterPro" id="IPR005135">
    <property type="entry name" value="Endo/exonuclease/phosphatase"/>
</dbReference>
<comment type="caution">
    <text evidence="3">The sequence shown here is derived from an EMBL/GenBank/DDBJ whole genome shotgun (WGS) entry which is preliminary data.</text>
</comment>
<dbReference type="EMBL" id="JAKOGI010000765">
    <property type="protein sequence ID" value="KAJ8430720.1"/>
    <property type="molecule type" value="Genomic_DNA"/>
</dbReference>
<dbReference type="AlphaFoldDB" id="A0A9Q1JTM8"/>
<feature type="compositionally biased region" description="Polar residues" evidence="1">
    <location>
        <begin position="27"/>
        <end position="40"/>
    </location>
</feature>
<protein>
    <recommendedName>
        <fullName evidence="2">Endonuclease/exonuclease/phosphatase domain-containing protein</fullName>
    </recommendedName>
</protein>
<proteinExistence type="predicted"/>
<reference evidence="3" key="1">
    <citation type="submission" date="2022-04" db="EMBL/GenBank/DDBJ databases">
        <title>Carnegiea gigantea Genome sequencing and assembly v2.</title>
        <authorList>
            <person name="Copetti D."/>
            <person name="Sanderson M.J."/>
            <person name="Burquez A."/>
            <person name="Wojciechowski M.F."/>
        </authorList>
    </citation>
    <scope>NUCLEOTIDE SEQUENCE</scope>
    <source>
        <strain evidence="3">SGP5-SGP5p</strain>
        <tissue evidence="3">Aerial part</tissue>
    </source>
</reference>
<evidence type="ECO:0000256" key="1">
    <source>
        <dbReference type="SAM" id="MobiDB-lite"/>
    </source>
</evidence>
<feature type="domain" description="Endonuclease/exonuclease/phosphatase" evidence="2">
    <location>
        <begin position="40"/>
        <end position="200"/>
    </location>
</feature>
<dbReference type="Pfam" id="PF03372">
    <property type="entry name" value="Exo_endo_phos"/>
    <property type="match status" value="1"/>
</dbReference>
<feature type="compositionally biased region" description="Basic and acidic residues" evidence="1">
    <location>
        <begin position="1"/>
        <end position="25"/>
    </location>
</feature>
<dbReference type="Gene3D" id="3.60.10.10">
    <property type="entry name" value="Endonuclease/exonuclease/phosphatase"/>
    <property type="match status" value="1"/>
</dbReference>
<dbReference type="PANTHER" id="PTHR33710">
    <property type="entry name" value="BNAC02G09200D PROTEIN"/>
    <property type="match status" value="1"/>
</dbReference>
<dbReference type="GO" id="GO:0003824">
    <property type="term" value="F:catalytic activity"/>
    <property type="evidence" value="ECO:0007669"/>
    <property type="project" value="InterPro"/>
</dbReference>
<feature type="region of interest" description="Disordered" evidence="1">
    <location>
        <begin position="1"/>
        <end position="44"/>
    </location>
</feature>
<evidence type="ECO:0000313" key="3">
    <source>
        <dbReference type="EMBL" id="KAJ8430720.1"/>
    </source>
</evidence>
<gene>
    <name evidence="3" type="ORF">Cgig2_000285</name>
</gene>